<evidence type="ECO:0000313" key="18">
    <source>
        <dbReference type="EMBL" id="KAK3936319.1"/>
    </source>
</evidence>
<dbReference type="Gene3D" id="2.30.30.700">
    <property type="entry name" value="SLA1 homology domain 1"/>
    <property type="match status" value="1"/>
</dbReference>
<dbReference type="GO" id="GO:0000147">
    <property type="term" value="P:actin cortical patch assembly"/>
    <property type="evidence" value="ECO:0007669"/>
    <property type="project" value="TreeGrafter"/>
</dbReference>
<comment type="subcellular location">
    <subcellularLocation>
        <location evidence="3">Cell membrane</location>
        <topology evidence="3">Peripheral membrane protein</topology>
        <orientation evidence="3">Cytoplasmic side</orientation>
    </subcellularLocation>
    <subcellularLocation>
        <location evidence="2">Cytoplasm</location>
        <location evidence="2">Cytoskeleton</location>
        <location evidence="2">Actin patch</location>
    </subcellularLocation>
    <subcellularLocation>
        <location evidence="1">Endosome membrane</location>
        <topology evidence="1">Peripheral membrane protein</topology>
        <orientation evidence="1">Cytoplasmic side</orientation>
    </subcellularLocation>
</comment>
<feature type="compositionally biased region" description="Low complexity" evidence="16">
    <location>
        <begin position="262"/>
        <end position="271"/>
    </location>
</feature>
<dbReference type="InterPro" id="IPR036028">
    <property type="entry name" value="SH3-like_dom_sf"/>
</dbReference>
<evidence type="ECO:0000256" key="9">
    <source>
        <dbReference type="ARBA" id="ARBA00022583"/>
    </source>
</evidence>
<dbReference type="CDD" id="cd11775">
    <property type="entry name" value="SH3_Sla1p_3"/>
    <property type="match status" value="1"/>
</dbReference>
<dbReference type="GO" id="GO:0043130">
    <property type="term" value="F:ubiquitin binding"/>
    <property type="evidence" value="ECO:0007669"/>
    <property type="project" value="InterPro"/>
</dbReference>
<dbReference type="AlphaFoldDB" id="A0AAN6S0V2"/>
<feature type="region of interest" description="Disordered" evidence="16">
    <location>
        <begin position="469"/>
        <end position="559"/>
    </location>
</feature>
<evidence type="ECO:0000256" key="15">
    <source>
        <dbReference type="PROSITE-ProRule" id="PRU00192"/>
    </source>
</evidence>
<feature type="compositionally biased region" description="Polar residues" evidence="16">
    <location>
        <begin position="848"/>
        <end position="862"/>
    </location>
</feature>
<gene>
    <name evidence="18" type="ORF">QBC46DRAFT_296523</name>
</gene>
<keyword evidence="8" id="KW-0963">Cytoplasm</keyword>
<dbReference type="EMBL" id="MU853888">
    <property type="protein sequence ID" value="KAK3936319.1"/>
    <property type="molecule type" value="Genomic_DNA"/>
</dbReference>
<dbReference type="InterPro" id="IPR035800">
    <property type="entry name" value="Sla1_SH3_1"/>
</dbReference>
<feature type="compositionally biased region" description="Basic and acidic residues" evidence="16">
    <location>
        <begin position="470"/>
        <end position="498"/>
    </location>
</feature>
<evidence type="ECO:0000256" key="8">
    <source>
        <dbReference type="ARBA" id="ARBA00022490"/>
    </source>
</evidence>
<feature type="region of interest" description="Disordered" evidence="16">
    <location>
        <begin position="118"/>
        <end position="272"/>
    </location>
</feature>
<evidence type="ECO:0000256" key="13">
    <source>
        <dbReference type="ARBA" id="ARBA00023203"/>
    </source>
</evidence>
<dbReference type="GO" id="GO:0030833">
    <property type="term" value="P:regulation of actin filament polymerization"/>
    <property type="evidence" value="ECO:0007669"/>
    <property type="project" value="TreeGrafter"/>
</dbReference>
<dbReference type="Pfam" id="PF00018">
    <property type="entry name" value="SH3_1"/>
    <property type="match status" value="2"/>
</dbReference>
<dbReference type="PRINTS" id="PR00452">
    <property type="entry name" value="SH3DOMAIN"/>
</dbReference>
<evidence type="ECO:0000256" key="11">
    <source>
        <dbReference type="ARBA" id="ARBA00022753"/>
    </source>
</evidence>
<evidence type="ECO:0000256" key="16">
    <source>
        <dbReference type="SAM" id="MobiDB-lite"/>
    </source>
</evidence>
<dbReference type="FunFam" id="2.30.30.40:FF:000256">
    <property type="entry name" value="Actin cytoskeleton-regulatory complex protein SLA1"/>
    <property type="match status" value="1"/>
</dbReference>
<dbReference type="GO" id="GO:0030674">
    <property type="term" value="F:protein-macromolecule adaptor activity"/>
    <property type="evidence" value="ECO:0007669"/>
    <property type="project" value="InterPro"/>
</dbReference>
<feature type="compositionally biased region" description="Polar residues" evidence="16">
    <location>
        <begin position="751"/>
        <end position="766"/>
    </location>
</feature>
<dbReference type="GO" id="GO:0003779">
    <property type="term" value="F:actin binding"/>
    <property type="evidence" value="ECO:0007669"/>
    <property type="project" value="UniProtKB-KW"/>
</dbReference>
<dbReference type="PANTHER" id="PTHR15735">
    <property type="entry name" value="FCH AND DOUBLE SH3 DOMAINS PROTEIN"/>
    <property type="match status" value="1"/>
</dbReference>
<comment type="caution">
    <text evidence="18">The sequence shown here is derived from an EMBL/GenBank/DDBJ whole genome shotgun (WGS) entry which is preliminary data.</text>
</comment>
<dbReference type="CDD" id="cd11773">
    <property type="entry name" value="SH3_Sla1p_1"/>
    <property type="match status" value="1"/>
</dbReference>
<feature type="compositionally biased region" description="Low complexity" evidence="16">
    <location>
        <begin position="535"/>
        <end position="546"/>
    </location>
</feature>
<keyword evidence="14" id="KW-0206">Cytoskeleton</keyword>
<reference evidence="19" key="1">
    <citation type="journal article" date="2023" name="Mol. Phylogenet. Evol.">
        <title>Genome-scale phylogeny and comparative genomics of the fungal order Sordariales.</title>
        <authorList>
            <person name="Hensen N."/>
            <person name="Bonometti L."/>
            <person name="Westerberg I."/>
            <person name="Brannstrom I.O."/>
            <person name="Guillou S."/>
            <person name="Cros-Aarteil S."/>
            <person name="Calhoun S."/>
            <person name="Haridas S."/>
            <person name="Kuo A."/>
            <person name="Mondo S."/>
            <person name="Pangilinan J."/>
            <person name="Riley R."/>
            <person name="LaButti K."/>
            <person name="Andreopoulos B."/>
            <person name="Lipzen A."/>
            <person name="Chen C."/>
            <person name="Yan M."/>
            <person name="Daum C."/>
            <person name="Ng V."/>
            <person name="Clum A."/>
            <person name="Steindorff A."/>
            <person name="Ohm R.A."/>
            <person name="Martin F."/>
            <person name="Silar P."/>
            <person name="Natvig D.O."/>
            <person name="Lalanne C."/>
            <person name="Gautier V."/>
            <person name="Ament-Velasquez S.L."/>
            <person name="Kruys A."/>
            <person name="Hutchinson M.I."/>
            <person name="Powell A.J."/>
            <person name="Barry K."/>
            <person name="Miller A.N."/>
            <person name="Grigoriev I.V."/>
            <person name="Debuchy R."/>
            <person name="Gladieux P."/>
            <person name="Hiltunen Thoren M."/>
            <person name="Johannesson H."/>
        </authorList>
    </citation>
    <scope>NUCLEOTIDE SEQUENCE [LARGE SCALE GENOMIC DNA]</scope>
    <source>
        <strain evidence="19">CBS 340.73</strain>
    </source>
</reference>
<dbReference type="GO" id="GO:0030479">
    <property type="term" value="C:actin cortical patch"/>
    <property type="evidence" value="ECO:0007669"/>
    <property type="project" value="UniProtKB-SubCell"/>
</dbReference>
<feature type="compositionally biased region" description="Low complexity" evidence="16">
    <location>
        <begin position="817"/>
        <end position="838"/>
    </location>
</feature>
<dbReference type="InterPro" id="IPR035821">
    <property type="entry name" value="Sla1_SH3_3"/>
</dbReference>
<evidence type="ECO:0000313" key="19">
    <source>
        <dbReference type="Proteomes" id="UP001303473"/>
    </source>
</evidence>
<sequence>MGFLGVYKALYDYAPQAEGELQIAEGDVLYVLQKSEEDDWWKVKKRATAEDDDEPVGLIPNNYVEEVPPLGHARALYEYTRQTDEELSFPEEAQLEVFDTSDPDWILVGHDGDYGFVPANYIEMGDGAEGQGQQQPQEEEEEEEEEQAPAPPPLPVRSPAAMASPPLPSRNNMPSEPSSPAAPNPAAALAAAMAGRSAPASHAPPAPINIPPRQQYVSDESEEEMKSPPLPTRPRGDSNISAVEAQSSYRSPRPTDPPRTPLTPQTAALTPGGFHMYNINEMVSVMGKKKKMPTTVGINLKTGIILIAPEHASDGPSNEWPAERMTHYSREGKHVFVELVRPSKSADFHAGAKDTAEEMVAMLGELAGAVRAEGLKEVIMAGTGQQPRKKGVILYDFMAQGDDEVTVGVGDEVIVIDDTKSEEWWQVRRVKNGKEGVVPSSYIELTGSAEAHQPASLAGINAGKSTVEQNRLEEQRLTKEAVKAAQREEHRERERRSSEVGPGMRLPERNSSLSARDGNMPGQQRTSSRRENGRAEGSGSSRSGGKSKPDPSKVRTWTDRSKSFSVEAQFLGMKDGKLNLHKMNGVKIAVPVAKMSLEDLEYVERMTGISLDDDKPLADLKKRAGGDAPRSSGSGGRVGASIDQTKKADYDWFQFFLSCEVAVGLCERYAQAFTRESIDESVLPDVDASVLRNLGLREGDIIKVMRFLDNKYGRNKKAGAGDDEGSGGLFSGPGGTLRNNTRKGRPAPPVETNNVVDPKAFSQQKDGTGASERTASPTTAAPPASAPSSSASKPSGGFDDDAWDVKPSKTRATESAPQPASRAPEPTPPSSTASTATPGPAPKPVAQLTGSMQELSLLTQPLQPEKVQPPAPAPLALSSTPAAPQPAPTPAAPAQFPQPTGVTPGFFAGMQPPTVNGQMAAPQLPQTVARQRPMAPQYTQGQGALMPPPPSITRPLSAPQSAQPSAFTPPPLQPQMTGYQQAPQIAPQIAPPGQSLNDMTQARLQQQYLQAQQQQMQQAQAMMQQQQPMMAGMPGQAPQQTGFGAPNQFMPQPTGMQMQGASPFADPRMAPMQAQPTGFGVFNPQAPQVQVQPQPTGFGAGVNSFLPAPLEPQRTAMPMHPQPTGMGFTQGFGNAQGMGGGLQAPMQPLVPQKTGPPPPVRFGVSAEAKKLAPQPTGRRANLAHATPQNPFGF</sequence>
<dbReference type="InterPro" id="IPR056996">
    <property type="entry name" value="PH_SLA1"/>
</dbReference>
<evidence type="ECO:0000256" key="12">
    <source>
        <dbReference type="ARBA" id="ARBA00023136"/>
    </source>
</evidence>
<protein>
    <recommendedName>
        <fullName evidence="5">Actin cytoskeleton-regulatory complex protein SLA1</fullName>
    </recommendedName>
</protein>
<dbReference type="Gene3D" id="1.10.150.50">
    <property type="entry name" value="Transcription Factor, Ets-1"/>
    <property type="match status" value="1"/>
</dbReference>
<feature type="compositionally biased region" description="Low complexity" evidence="16">
    <location>
        <begin position="774"/>
        <end position="792"/>
    </location>
</feature>
<feature type="compositionally biased region" description="Acidic residues" evidence="16">
    <location>
        <begin position="137"/>
        <end position="147"/>
    </location>
</feature>
<feature type="region of interest" description="Disordered" evidence="16">
    <location>
        <begin position="713"/>
        <end position="903"/>
    </location>
</feature>
<feature type="compositionally biased region" description="Gly residues" evidence="16">
    <location>
        <begin position="726"/>
        <end position="735"/>
    </location>
</feature>
<feature type="domain" description="SH3" evidence="17">
    <location>
        <begin position="386"/>
        <end position="448"/>
    </location>
</feature>
<comment type="similarity">
    <text evidence="4">Belongs to the SLA1 family.</text>
</comment>
<dbReference type="SMART" id="SM00326">
    <property type="entry name" value="SH3"/>
    <property type="match status" value="3"/>
</dbReference>
<evidence type="ECO:0000256" key="4">
    <source>
        <dbReference type="ARBA" id="ARBA00007948"/>
    </source>
</evidence>
<evidence type="ECO:0000256" key="10">
    <source>
        <dbReference type="ARBA" id="ARBA00022737"/>
    </source>
</evidence>
<accession>A0AAN6S0V2</accession>
<feature type="compositionally biased region" description="Basic and acidic residues" evidence="16">
    <location>
        <begin position="547"/>
        <end position="559"/>
    </location>
</feature>
<dbReference type="GO" id="GO:0010008">
    <property type="term" value="C:endosome membrane"/>
    <property type="evidence" value="ECO:0007669"/>
    <property type="project" value="UniProtKB-SubCell"/>
</dbReference>
<feature type="compositionally biased region" description="Low complexity" evidence="16">
    <location>
        <begin position="174"/>
        <end position="201"/>
    </location>
</feature>
<keyword evidence="13" id="KW-0009">Actin-binding</keyword>
<feature type="domain" description="SH3" evidence="17">
    <location>
        <begin position="2"/>
        <end position="69"/>
    </location>
</feature>
<dbReference type="Pfam" id="PF24081">
    <property type="entry name" value="PH_SLA1"/>
    <property type="match status" value="1"/>
</dbReference>
<dbReference type="Pfam" id="PF03983">
    <property type="entry name" value="SHD1"/>
    <property type="match status" value="1"/>
</dbReference>
<dbReference type="InterPro" id="IPR001452">
    <property type="entry name" value="SH3_domain"/>
</dbReference>
<feature type="region of interest" description="Disordered" evidence="16">
    <location>
        <begin position="1169"/>
        <end position="1193"/>
    </location>
</feature>
<dbReference type="PANTHER" id="PTHR15735:SF19">
    <property type="entry name" value="ACTIN CYTOSKELETON-REGULATORY COMPLEX PROTEIN SLA1"/>
    <property type="match status" value="1"/>
</dbReference>
<evidence type="ECO:0000256" key="1">
    <source>
        <dbReference type="ARBA" id="ARBA00004125"/>
    </source>
</evidence>
<dbReference type="PROSITE" id="PS50002">
    <property type="entry name" value="SH3"/>
    <property type="match status" value="2"/>
</dbReference>
<dbReference type="GO" id="GO:0006897">
    <property type="term" value="P:endocytosis"/>
    <property type="evidence" value="ECO:0007669"/>
    <property type="project" value="UniProtKB-KW"/>
</dbReference>
<keyword evidence="12" id="KW-0472">Membrane</keyword>
<feature type="region of interest" description="Disordered" evidence="16">
    <location>
        <begin position="616"/>
        <end position="640"/>
    </location>
</feature>
<dbReference type="Pfam" id="PF14604">
    <property type="entry name" value="SH3_9"/>
    <property type="match status" value="1"/>
</dbReference>
<feature type="compositionally biased region" description="Basic and acidic residues" evidence="16">
    <location>
        <begin position="616"/>
        <end position="625"/>
    </location>
</feature>
<dbReference type="InterPro" id="IPR013761">
    <property type="entry name" value="SAM/pointed_sf"/>
</dbReference>
<evidence type="ECO:0000256" key="2">
    <source>
        <dbReference type="ARBA" id="ARBA00004134"/>
    </source>
</evidence>
<evidence type="ECO:0000256" key="3">
    <source>
        <dbReference type="ARBA" id="ARBA00004413"/>
    </source>
</evidence>
<dbReference type="GO" id="GO:0042802">
    <property type="term" value="F:identical protein binding"/>
    <property type="evidence" value="ECO:0007669"/>
    <property type="project" value="InterPro"/>
</dbReference>
<dbReference type="InterPro" id="IPR007131">
    <property type="entry name" value="SHD1"/>
</dbReference>
<dbReference type="CDD" id="cd11774">
    <property type="entry name" value="SH3_Sla1p_2"/>
    <property type="match status" value="1"/>
</dbReference>
<proteinExistence type="inferred from homology"/>
<keyword evidence="7" id="KW-1003">Cell membrane</keyword>
<dbReference type="Gene3D" id="2.30.30.40">
    <property type="entry name" value="SH3 Domains"/>
    <property type="match status" value="3"/>
</dbReference>
<organism evidence="18 19">
    <name type="scientific">Diplogelasinospora grovesii</name>
    <dbReference type="NCBI Taxonomy" id="303347"/>
    <lineage>
        <taxon>Eukaryota</taxon>
        <taxon>Fungi</taxon>
        <taxon>Dikarya</taxon>
        <taxon>Ascomycota</taxon>
        <taxon>Pezizomycotina</taxon>
        <taxon>Sordariomycetes</taxon>
        <taxon>Sordariomycetidae</taxon>
        <taxon>Sordariales</taxon>
        <taxon>Diplogelasinosporaceae</taxon>
        <taxon>Diplogelasinospora</taxon>
    </lineage>
</organism>
<evidence type="ECO:0000256" key="7">
    <source>
        <dbReference type="ARBA" id="ARBA00022475"/>
    </source>
</evidence>
<evidence type="ECO:0000256" key="14">
    <source>
        <dbReference type="ARBA" id="ARBA00023212"/>
    </source>
</evidence>
<evidence type="ECO:0000256" key="6">
    <source>
        <dbReference type="ARBA" id="ARBA00022443"/>
    </source>
</evidence>
<keyword evidence="9" id="KW-0254">Endocytosis</keyword>
<dbReference type="GO" id="GO:0005886">
    <property type="term" value="C:plasma membrane"/>
    <property type="evidence" value="ECO:0007669"/>
    <property type="project" value="UniProtKB-SubCell"/>
</dbReference>
<keyword evidence="10" id="KW-0677">Repeat</keyword>
<name>A0AAN6S0V2_9PEZI</name>
<keyword evidence="19" id="KW-1185">Reference proteome</keyword>
<evidence type="ECO:0000256" key="5">
    <source>
        <dbReference type="ARBA" id="ARBA00020357"/>
    </source>
</evidence>
<feature type="region of interest" description="Disordered" evidence="16">
    <location>
        <begin position="930"/>
        <end position="969"/>
    </location>
</feature>
<keyword evidence="11" id="KW-0967">Endosome</keyword>
<dbReference type="SUPFAM" id="SSF50044">
    <property type="entry name" value="SH3-domain"/>
    <property type="match status" value="3"/>
</dbReference>
<keyword evidence="6 15" id="KW-0728">SH3 domain</keyword>
<dbReference type="GO" id="GO:0005634">
    <property type="term" value="C:nucleus"/>
    <property type="evidence" value="ECO:0007669"/>
    <property type="project" value="TreeGrafter"/>
</dbReference>
<dbReference type="Proteomes" id="UP001303473">
    <property type="component" value="Unassembled WGS sequence"/>
</dbReference>
<evidence type="ECO:0000259" key="17">
    <source>
        <dbReference type="PROSITE" id="PS50002"/>
    </source>
</evidence>